<name>A0A8W7K9N5_ANOAL</name>
<comment type="similarity">
    <text evidence="2">Belongs to the ninjurin family.</text>
</comment>
<reference evidence="9" key="2">
    <citation type="submission" date="2022-08" db="UniProtKB">
        <authorList>
            <consortium name="EnsemblMetazoa"/>
        </authorList>
    </citation>
    <scope>IDENTIFICATION</scope>
    <source>
        <strain evidence="9">STECLA/ALBI9_A</strain>
    </source>
</reference>
<feature type="transmembrane region" description="Helical" evidence="8">
    <location>
        <begin position="121"/>
        <end position="144"/>
    </location>
</feature>
<dbReference type="GeneID" id="118458876"/>
<dbReference type="PANTHER" id="PTHR12316:SF20">
    <property type="entry name" value="NINJURIN-A"/>
    <property type="match status" value="1"/>
</dbReference>
<keyword evidence="10" id="KW-1185">Reference proteome</keyword>
<dbReference type="Pfam" id="PF04923">
    <property type="entry name" value="Ninjurin"/>
    <property type="match status" value="1"/>
</dbReference>
<dbReference type="Proteomes" id="UP000069272">
    <property type="component" value="Chromosome 2R"/>
</dbReference>
<comment type="subcellular location">
    <subcellularLocation>
        <location evidence="1">Membrane</location>
        <topology evidence="1">Multi-pass membrane protein</topology>
    </subcellularLocation>
</comment>
<reference evidence="9 10" key="1">
    <citation type="journal article" date="2017" name="G3 (Bethesda)">
        <title>The Physical Genome Mapping of Anopheles albimanus Corrected Scaffold Misassemblies and Identified Interarm Rearrangements in Genus Anopheles.</title>
        <authorList>
            <person name="Artemov G.N."/>
            <person name="Peery A.N."/>
            <person name="Jiang X."/>
            <person name="Tu Z."/>
            <person name="Stegniy V.N."/>
            <person name="Sharakhova M.V."/>
            <person name="Sharakhov I.V."/>
        </authorList>
    </citation>
    <scope>NUCLEOTIDE SEQUENCE [LARGE SCALE GENOMIC DNA]</scope>
    <source>
        <strain evidence="9 10">ALBI9_A</strain>
    </source>
</reference>
<dbReference type="PANTHER" id="PTHR12316">
    <property type="entry name" value="NINJURIN-RELATED"/>
    <property type="match status" value="1"/>
</dbReference>
<evidence type="ECO:0000256" key="6">
    <source>
        <dbReference type="ARBA" id="ARBA00023136"/>
    </source>
</evidence>
<evidence type="ECO:0000313" key="10">
    <source>
        <dbReference type="Proteomes" id="UP000069272"/>
    </source>
</evidence>
<dbReference type="EnsemblMetazoa" id="AALB016772-RA">
    <property type="protein sequence ID" value="AALB016772-PA"/>
    <property type="gene ID" value="AALB016772"/>
</dbReference>
<evidence type="ECO:0000256" key="1">
    <source>
        <dbReference type="ARBA" id="ARBA00004141"/>
    </source>
</evidence>
<organism evidence="9 10">
    <name type="scientific">Anopheles albimanus</name>
    <name type="common">New world malaria mosquito</name>
    <dbReference type="NCBI Taxonomy" id="7167"/>
    <lineage>
        <taxon>Eukaryota</taxon>
        <taxon>Metazoa</taxon>
        <taxon>Ecdysozoa</taxon>
        <taxon>Arthropoda</taxon>
        <taxon>Hexapoda</taxon>
        <taxon>Insecta</taxon>
        <taxon>Pterygota</taxon>
        <taxon>Neoptera</taxon>
        <taxon>Endopterygota</taxon>
        <taxon>Diptera</taxon>
        <taxon>Nematocera</taxon>
        <taxon>Culicoidea</taxon>
        <taxon>Culicidae</taxon>
        <taxon>Anophelinae</taxon>
        <taxon>Anopheles</taxon>
    </lineage>
</organism>
<dbReference type="AlphaFoldDB" id="A0A8W7K9N5"/>
<evidence type="ECO:0000256" key="4">
    <source>
        <dbReference type="ARBA" id="ARBA00022889"/>
    </source>
</evidence>
<proteinExistence type="inferred from homology"/>
<evidence type="ECO:0000313" key="9">
    <source>
        <dbReference type="EnsemblMetazoa" id="AALB016772-PA"/>
    </source>
</evidence>
<sequence length="175" mass="19486">MSGFKAMENDWNSAEPYRAVPQMEQGDPLESKPVVKHEEGKQKSPQGNTFVQSMFDMTLITVNFCQICYILKVGPGLGMLYYLLLGLFGVSLVLLFLHGFMGLFERLRCSKPLPSGCFNCLYNSSLFMVVLIYLVNLVGNVLILKEAENKCQLMLDQLKVGPFAAVTTDQPSTVS</sequence>
<dbReference type="GO" id="GO:0016020">
    <property type="term" value="C:membrane"/>
    <property type="evidence" value="ECO:0007669"/>
    <property type="project" value="UniProtKB-SubCell"/>
</dbReference>
<feature type="region of interest" description="Disordered" evidence="7">
    <location>
        <begin position="1"/>
        <end position="28"/>
    </location>
</feature>
<evidence type="ECO:0000256" key="7">
    <source>
        <dbReference type="SAM" id="MobiDB-lite"/>
    </source>
</evidence>
<dbReference type="OrthoDB" id="7736583at2759"/>
<dbReference type="InterPro" id="IPR007007">
    <property type="entry name" value="Ninjurin"/>
</dbReference>
<evidence type="ECO:0000256" key="5">
    <source>
        <dbReference type="ARBA" id="ARBA00022989"/>
    </source>
</evidence>
<keyword evidence="3 8" id="KW-0812">Transmembrane</keyword>
<dbReference type="KEGG" id="aali:118458876"/>
<keyword evidence="6 8" id="KW-0472">Membrane</keyword>
<feature type="transmembrane region" description="Helical" evidence="8">
    <location>
        <begin position="80"/>
        <end position="101"/>
    </location>
</feature>
<dbReference type="GO" id="GO:0007155">
    <property type="term" value="P:cell adhesion"/>
    <property type="evidence" value="ECO:0007669"/>
    <property type="project" value="UniProtKB-KW"/>
</dbReference>
<evidence type="ECO:0000256" key="3">
    <source>
        <dbReference type="ARBA" id="ARBA00022692"/>
    </source>
</evidence>
<dbReference type="RefSeq" id="XP_035777719.1">
    <property type="nucleotide sequence ID" value="XM_035921826.1"/>
</dbReference>
<evidence type="ECO:0000256" key="2">
    <source>
        <dbReference type="ARBA" id="ARBA00008141"/>
    </source>
</evidence>
<evidence type="ECO:0000256" key="8">
    <source>
        <dbReference type="SAM" id="Phobius"/>
    </source>
</evidence>
<protein>
    <submittedName>
        <fullName evidence="9">Uncharacterized protein</fullName>
    </submittedName>
</protein>
<keyword evidence="4" id="KW-0130">Cell adhesion</keyword>
<accession>A0A8W7K9N5</accession>
<keyword evidence="5 8" id="KW-1133">Transmembrane helix</keyword>
<dbReference type="GO" id="GO:0042246">
    <property type="term" value="P:tissue regeneration"/>
    <property type="evidence" value="ECO:0007669"/>
    <property type="project" value="InterPro"/>
</dbReference>